<dbReference type="GO" id="GO:0016757">
    <property type="term" value="F:glycosyltransferase activity"/>
    <property type="evidence" value="ECO:0007669"/>
    <property type="project" value="InterPro"/>
</dbReference>
<dbReference type="EMBL" id="DTBH01000136">
    <property type="protein sequence ID" value="HGQ77513.1"/>
    <property type="molecule type" value="Genomic_DNA"/>
</dbReference>
<organism evidence="2">
    <name type="scientific">Fervidobacterium pennivorans</name>
    <dbReference type="NCBI Taxonomy" id="93466"/>
    <lineage>
        <taxon>Bacteria</taxon>
        <taxon>Thermotogati</taxon>
        <taxon>Thermotogota</taxon>
        <taxon>Thermotogae</taxon>
        <taxon>Thermotogales</taxon>
        <taxon>Fervidobacteriaceae</taxon>
        <taxon>Fervidobacterium</taxon>
    </lineage>
</organism>
<gene>
    <name evidence="2" type="ORF">ENU12_06385</name>
</gene>
<dbReference type="PANTHER" id="PTHR12526:SF630">
    <property type="entry name" value="GLYCOSYLTRANSFERASE"/>
    <property type="match status" value="1"/>
</dbReference>
<evidence type="ECO:0000313" key="2">
    <source>
        <dbReference type="EMBL" id="HGQ77513.1"/>
    </source>
</evidence>
<dbReference type="PANTHER" id="PTHR12526">
    <property type="entry name" value="GLYCOSYLTRANSFERASE"/>
    <property type="match status" value="1"/>
</dbReference>
<dbReference type="SUPFAM" id="SSF53756">
    <property type="entry name" value="UDP-Glycosyltransferase/glycogen phosphorylase"/>
    <property type="match status" value="1"/>
</dbReference>
<feature type="domain" description="Glycosyl transferase family 1" evidence="1">
    <location>
        <begin position="239"/>
        <end position="382"/>
    </location>
</feature>
<dbReference type="Pfam" id="PF00534">
    <property type="entry name" value="Glycos_transf_1"/>
    <property type="match status" value="1"/>
</dbReference>
<dbReference type="AlphaFoldDB" id="A0A7V4CNQ6"/>
<protein>
    <submittedName>
        <fullName evidence="2">Glycosyltransferase family 1 protein</fullName>
    </submittedName>
</protein>
<dbReference type="CDD" id="cd03801">
    <property type="entry name" value="GT4_PimA-like"/>
    <property type="match status" value="1"/>
</dbReference>
<evidence type="ECO:0000259" key="1">
    <source>
        <dbReference type="Pfam" id="PF00534"/>
    </source>
</evidence>
<dbReference type="InterPro" id="IPR001296">
    <property type="entry name" value="Glyco_trans_1"/>
</dbReference>
<reference evidence="2" key="1">
    <citation type="journal article" date="2020" name="mSystems">
        <title>Genome- and Community-Level Interaction Insights into Carbon Utilization and Element Cycling Functions of Hydrothermarchaeota in Hydrothermal Sediment.</title>
        <authorList>
            <person name="Zhou Z."/>
            <person name="Liu Y."/>
            <person name="Xu W."/>
            <person name="Pan J."/>
            <person name="Luo Z.H."/>
            <person name="Li M."/>
        </authorList>
    </citation>
    <scope>NUCLEOTIDE SEQUENCE [LARGE SCALE GENOMIC DNA]</scope>
    <source>
        <strain evidence="2">SpSt-640</strain>
    </source>
</reference>
<sequence length="420" mass="48007">MENTKIGGRGIMEGDKKQKKSIGIWLPNFDTFEMNKCYGQIALGLFELGADVALLTSGKGEIHSFNNSDDYDATKLRVIGSIENSEAKNIFSEFDYVIMYTWFAKNLTNWVKEAKESGCKVILKLDHNGKFGTRETLVHSSQKYIIRNFWRIEYILKVPRLVLKNLLVFSSTKFKRNFFKHLIVQAELADRIIIESPHAAYNLVTIFGDLGVHDLIEKIRVIPNPVSPSFSRSAISNVYKENLVVAVGRWNDEAPKNPKDLVRTIVEFLSKKNNWKVVIIGPGEDILQNYIKKYSPDKFVASKIQVVGRLKNEDIIRYLVKSKIILSSSRWESFGIAAAEALCLGNTLVGPRIESFEYLSNLGFSGTLALSHNWKDLLATLIYESELWKKGQRNPEEIANFWREILDRKMIAQKFLDILE</sequence>
<comment type="caution">
    <text evidence="2">The sequence shown here is derived from an EMBL/GenBank/DDBJ whole genome shotgun (WGS) entry which is preliminary data.</text>
</comment>
<keyword evidence="2" id="KW-0808">Transferase</keyword>
<name>A0A7V4CNQ6_FERPE</name>
<proteinExistence type="predicted"/>
<accession>A0A7V4CNQ6</accession>
<dbReference type="Gene3D" id="3.40.50.2000">
    <property type="entry name" value="Glycogen Phosphorylase B"/>
    <property type="match status" value="2"/>
</dbReference>